<comment type="function">
    <text evidence="1">Catalyzes an early step in riboflavin biosynthesis, the NADPH-dependent reduction of the ribose side chain of 2,5-diamino-6-ribosylamino-4(3H)-pyrimidinone 5'-phosphate, yielding 2,5-diamino-6-ribitylamino-4(3H)-pyrimidinone 5'-phosphate.</text>
</comment>
<dbReference type="HOGENOM" id="CLU_036590_6_0_1"/>
<evidence type="ECO:0000256" key="10">
    <source>
        <dbReference type="ARBA" id="ARBA00031630"/>
    </source>
</evidence>
<evidence type="ECO:0000256" key="8">
    <source>
        <dbReference type="ARBA" id="ARBA00023002"/>
    </source>
</evidence>
<dbReference type="InterPro" id="IPR024072">
    <property type="entry name" value="DHFR-like_dom_sf"/>
</dbReference>
<protein>
    <recommendedName>
        <fullName evidence="5">2,5-diamino-6-ribosylamino-4(3H)-pyrimidinone 5'-phosphate reductase</fullName>
        <ecNumber evidence="4">1.1.1.302</ecNumber>
    </recommendedName>
    <alternativeName>
        <fullName evidence="10">2,5-diamino-6-(5-phospho-D-ribosylamino)pyrimidin-4(3H)-one reductase</fullName>
    </alternativeName>
    <alternativeName>
        <fullName evidence="9">2,5-diamino-6-ribitylamino-4(3H)-pyrimidinone 5'-phosphate synthase</fullName>
    </alternativeName>
</protein>
<evidence type="ECO:0000256" key="13">
    <source>
        <dbReference type="SAM" id="MobiDB-lite"/>
    </source>
</evidence>
<dbReference type="Gene3D" id="3.40.430.10">
    <property type="entry name" value="Dihydrofolate Reductase, subunit A"/>
    <property type="match status" value="1"/>
</dbReference>
<comment type="pathway">
    <text evidence="2">Cofactor biosynthesis; riboflavin biosynthesis.</text>
</comment>
<reference evidence="15 16" key="1">
    <citation type="submission" date="2014-04" db="EMBL/GenBank/DDBJ databases">
        <authorList>
            <consortium name="DOE Joint Genome Institute"/>
            <person name="Kuo A."/>
            <person name="Tarkka M."/>
            <person name="Buscot F."/>
            <person name="Kohler A."/>
            <person name="Nagy L.G."/>
            <person name="Floudas D."/>
            <person name="Copeland A."/>
            <person name="Barry K.W."/>
            <person name="Cichocki N."/>
            <person name="Veneault-Fourrey C."/>
            <person name="LaButti K."/>
            <person name="Lindquist E.A."/>
            <person name="Lipzen A."/>
            <person name="Lundell T."/>
            <person name="Morin E."/>
            <person name="Murat C."/>
            <person name="Sun H."/>
            <person name="Tunlid A."/>
            <person name="Henrissat B."/>
            <person name="Grigoriev I.V."/>
            <person name="Hibbett D.S."/>
            <person name="Martin F."/>
            <person name="Nordberg H.P."/>
            <person name="Cantor M.N."/>
            <person name="Hua S.X."/>
        </authorList>
    </citation>
    <scope>NUCLEOTIDE SEQUENCE [LARGE SCALE GENOMIC DNA]</scope>
    <source>
        <strain evidence="15 16">F 1598</strain>
    </source>
</reference>
<evidence type="ECO:0000256" key="4">
    <source>
        <dbReference type="ARBA" id="ARBA00012851"/>
    </source>
</evidence>
<evidence type="ECO:0000256" key="5">
    <source>
        <dbReference type="ARBA" id="ARBA00015035"/>
    </source>
</evidence>
<dbReference type="PANTHER" id="PTHR38011:SF7">
    <property type="entry name" value="2,5-DIAMINO-6-RIBOSYLAMINO-4(3H)-PYRIMIDINONE 5'-PHOSPHATE REDUCTASE"/>
    <property type="match status" value="1"/>
</dbReference>
<evidence type="ECO:0000259" key="14">
    <source>
        <dbReference type="Pfam" id="PF01872"/>
    </source>
</evidence>
<evidence type="ECO:0000256" key="12">
    <source>
        <dbReference type="ARBA" id="ARBA00049020"/>
    </source>
</evidence>
<dbReference type="Proteomes" id="UP000054166">
    <property type="component" value="Unassembled WGS sequence"/>
</dbReference>
<proteinExistence type="inferred from homology"/>
<dbReference type="OrthoDB" id="5432at2759"/>
<dbReference type="PANTHER" id="PTHR38011">
    <property type="entry name" value="DIHYDROFOLATE REDUCTASE FAMILY PROTEIN (AFU_ORTHOLOGUE AFUA_8G06820)"/>
    <property type="match status" value="1"/>
</dbReference>
<organism evidence="15 16">
    <name type="scientific">Piloderma croceum (strain F 1598)</name>
    <dbReference type="NCBI Taxonomy" id="765440"/>
    <lineage>
        <taxon>Eukaryota</taxon>
        <taxon>Fungi</taxon>
        <taxon>Dikarya</taxon>
        <taxon>Basidiomycota</taxon>
        <taxon>Agaricomycotina</taxon>
        <taxon>Agaricomycetes</taxon>
        <taxon>Agaricomycetidae</taxon>
        <taxon>Atheliales</taxon>
        <taxon>Atheliaceae</taxon>
        <taxon>Piloderma</taxon>
    </lineage>
</organism>
<dbReference type="FunCoup" id="A0A0C3BR04">
    <property type="interactions" value="115"/>
</dbReference>
<dbReference type="InterPro" id="IPR002734">
    <property type="entry name" value="RibDG_C"/>
</dbReference>
<keyword evidence="16" id="KW-1185">Reference proteome</keyword>
<dbReference type="InterPro" id="IPR050765">
    <property type="entry name" value="Riboflavin_Biosynth_HTPR"/>
</dbReference>
<dbReference type="GO" id="GO:0008703">
    <property type="term" value="F:5-amino-6-(5-phosphoribosylamino)uracil reductase activity"/>
    <property type="evidence" value="ECO:0007669"/>
    <property type="project" value="InterPro"/>
</dbReference>
<dbReference type="EMBL" id="KN832976">
    <property type="protein sequence ID" value="KIM88923.1"/>
    <property type="molecule type" value="Genomic_DNA"/>
</dbReference>
<dbReference type="InParanoid" id="A0A0C3BR04"/>
<name>A0A0C3BR04_PILCF</name>
<reference evidence="16" key="2">
    <citation type="submission" date="2015-01" db="EMBL/GenBank/DDBJ databases">
        <title>Evolutionary Origins and Diversification of the Mycorrhizal Mutualists.</title>
        <authorList>
            <consortium name="DOE Joint Genome Institute"/>
            <consortium name="Mycorrhizal Genomics Consortium"/>
            <person name="Kohler A."/>
            <person name="Kuo A."/>
            <person name="Nagy L.G."/>
            <person name="Floudas D."/>
            <person name="Copeland A."/>
            <person name="Barry K.W."/>
            <person name="Cichocki N."/>
            <person name="Veneault-Fourrey C."/>
            <person name="LaButti K."/>
            <person name="Lindquist E.A."/>
            <person name="Lipzen A."/>
            <person name="Lundell T."/>
            <person name="Morin E."/>
            <person name="Murat C."/>
            <person name="Riley R."/>
            <person name="Ohm R."/>
            <person name="Sun H."/>
            <person name="Tunlid A."/>
            <person name="Henrissat B."/>
            <person name="Grigoriev I.V."/>
            <person name="Hibbett D.S."/>
            <person name="Martin F."/>
        </authorList>
    </citation>
    <scope>NUCLEOTIDE SEQUENCE [LARGE SCALE GENOMIC DNA]</scope>
    <source>
        <strain evidence="16">F 1598</strain>
    </source>
</reference>
<dbReference type="GO" id="GO:0009231">
    <property type="term" value="P:riboflavin biosynthetic process"/>
    <property type="evidence" value="ECO:0007669"/>
    <property type="project" value="UniProtKB-KW"/>
</dbReference>
<dbReference type="Pfam" id="PF01872">
    <property type="entry name" value="RibD_C"/>
    <property type="match status" value="1"/>
</dbReference>
<evidence type="ECO:0000256" key="6">
    <source>
        <dbReference type="ARBA" id="ARBA00022619"/>
    </source>
</evidence>
<evidence type="ECO:0000256" key="11">
    <source>
        <dbReference type="ARBA" id="ARBA00047550"/>
    </source>
</evidence>
<comment type="catalytic activity">
    <reaction evidence="11">
        <text>2,5-diamino-6-(1-D-ribitylamino)pyrimidin-4(3H)-one 5'-phosphate + NAD(+) = 2,5-diamino-6-(1-D-ribosylamino)pyrimidin-4(3H)-one 5'-phosphate + NADH + H(+)</text>
        <dbReference type="Rhea" id="RHEA:27274"/>
        <dbReference type="ChEBI" id="CHEBI:15378"/>
        <dbReference type="ChEBI" id="CHEBI:57540"/>
        <dbReference type="ChEBI" id="CHEBI:57945"/>
        <dbReference type="ChEBI" id="CHEBI:58890"/>
        <dbReference type="ChEBI" id="CHEBI:59545"/>
        <dbReference type="EC" id="1.1.1.302"/>
    </reaction>
</comment>
<evidence type="ECO:0000256" key="9">
    <source>
        <dbReference type="ARBA" id="ARBA00030073"/>
    </source>
</evidence>
<feature type="domain" description="Bacterial bifunctional deaminase-reductase C-terminal" evidence="14">
    <location>
        <begin position="36"/>
        <end position="264"/>
    </location>
</feature>
<dbReference type="STRING" id="765440.A0A0C3BR04"/>
<accession>A0A0C3BR04</accession>
<feature type="region of interest" description="Disordered" evidence="13">
    <location>
        <begin position="1"/>
        <end position="31"/>
    </location>
</feature>
<keyword evidence="8" id="KW-0560">Oxidoreductase</keyword>
<comment type="similarity">
    <text evidence="3">Belongs to the HTP reductase family.</text>
</comment>
<evidence type="ECO:0000256" key="3">
    <source>
        <dbReference type="ARBA" id="ARBA00009723"/>
    </source>
</evidence>
<keyword evidence="7" id="KW-0521">NADP</keyword>
<dbReference type="EC" id="1.1.1.302" evidence="4"/>
<evidence type="ECO:0000256" key="7">
    <source>
        <dbReference type="ARBA" id="ARBA00022857"/>
    </source>
</evidence>
<evidence type="ECO:0000313" key="15">
    <source>
        <dbReference type="EMBL" id="KIM88923.1"/>
    </source>
</evidence>
<keyword evidence="6" id="KW-0686">Riboflavin biosynthesis</keyword>
<dbReference type="AlphaFoldDB" id="A0A0C3BR04"/>
<dbReference type="SUPFAM" id="SSF53597">
    <property type="entry name" value="Dihydrofolate reductase-like"/>
    <property type="match status" value="1"/>
</dbReference>
<comment type="catalytic activity">
    <reaction evidence="12">
        <text>2,5-diamino-6-(1-D-ribitylamino)pyrimidin-4(3H)-one 5'-phosphate + NADP(+) = 2,5-diamino-6-(1-D-ribosylamino)pyrimidin-4(3H)-one 5'-phosphate + NADPH + H(+)</text>
        <dbReference type="Rhea" id="RHEA:27278"/>
        <dbReference type="ChEBI" id="CHEBI:15378"/>
        <dbReference type="ChEBI" id="CHEBI:57783"/>
        <dbReference type="ChEBI" id="CHEBI:58349"/>
        <dbReference type="ChEBI" id="CHEBI:58890"/>
        <dbReference type="ChEBI" id="CHEBI:59545"/>
        <dbReference type="EC" id="1.1.1.302"/>
    </reaction>
</comment>
<gene>
    <name evidence="15" type="ORF">PILCRDRAFT_245041</name>
</gene>
<evidence type="ECO:0000256" key="2">
    <source>
        <dbReference type="ARBA" id="ARBA00005104"/>
    </source>
</evidence>
<sequence>MSTSTLPTSEPPAFLTDVLGPARPGPRLNSDEITRPYVTLTFAQSLDGKIAGKAGKQLILSGRESMIMTHWMRTMHDAILIGIGTALNDNPQLNTRHLPPRSSNEERYHLPRPVILDTHLRLHPECKLLINYKSGTGRRPWVICSSSASPLNRATLEKAGARIIEVTERDGKLLIPELLRKLRSLDIRSVMVEGGSEVIGSFLAEAPIDREDGVLSSIVDTFIVTVAPIFVGDDGVGYGTGLSGDQIPKLQHIRTEVIGKDTVVAAKPSL</sequence>
<evidence type="ECO:0000256" key="1">
    <source>
        <dbReference type="ARBA" id="ARBA00003555"/>
    </source>
</evidence>
<evidence type="ECO:0000313" key="16">
    <source>
        <dbReference type="Proteomes" id="UP000054166"/>
    </source>
</evidence>